<organism evidence="3">
    <name type="scientific">marine metagenome</name>
    <dbReference type="NCBI Taxonomy" id="408172"/>
    <lineage>
        <taxon>unclassified sequences</taxon>
        <taxon>metagenomes</taxon>
        <taxon>ecological metagenomes</taxon>
    </lineage>
</organism>
<gene>
    <name evidence="3" type="ORF">METZ01_LOCUS337321</name>
</gene>
<dbReference type="PANTHER" id="PTHR21017:SF19">
    <property type="entry name" value="PROTEIN NIPSNAP HOMOLOG 3B"/>
    <property type="match status" value="1"/>
</dbReference>
<proteinExistence type="inferred from homology"/>
<dbReference type="AlphaFoldDB" id="A0A382QHJ9"/>
<dbReference type="InterPro" id="IPR051557">
    <property type="entry name" value="NipSnap_domain"/>
</dbReference>
<reference evidence="3" key="1">
    <citation type="submission" date="2018-05" db="EMBL/GenBank/DDBJ databases">
        <authorList>
            <person name="Lanie J.A."/>
            <person name="Ng W.-L."/>
            <person name="Kazmierczak K.M."/>
            <person name="Andrzejewski T.M."/>
            <person name="Davidsen T.M."/>
            <person name="Wayne K.J."/>
            <person name="Tettelin H."/>
            <person name="Glass J.I."/>
            <person name="Rusch D."/>
            <person name="Podicherti R."/>
            <person name="Tsui H.-C.T."/>
            <person name="Winkler M.E."/>
        </authorList>
    </citation>
    <scope>NUCLEOTIDE SEQUENCE</scope>
</reference>
<dbReference type="Gene3D" id="3.30.70.100">
    <property type="match status" value="1"/>
</dbReference>
<accession>A0A382QHJ9</accession>
<dbReference type="PANTHER" id="PTHR21017">
    <property type="entry name" value="NIPSNAP-RELATED"/>
    <property type="match status" value="1"/>
</dbReference>
<dbReference type="SUPFAM" id="SSF54909">
    <property type="entry name" value="Dimeric alpha+beta barrel"/>
    <property type="match status" value="1"/>
</dbReference>
<dbReference type="EMBL" id="UINC01114272">
    <property type="protein sequence ID" value="SVC84467.1"/>
    <property type="molecule type" value="Genomic_DNA"/>
</dbReference>
<dbReference type="Pfam" id="PF07978">
    <property type="entry name" value="NIPSNAP"/>
    <property type="match status" value="1"/>
</dbReference>
<comment type="similarity">
    <text evidence="1">Belongs to the NipSnap family.</text>
</comment>
<name>A0A382QHJ9_9ZZZZ</name>
<protein>
    <recommendedName>
        <fullName evidence="2">NIPSNAP domain-containing protein</fullName>
    </recommendedName>
</protein>
<dbReference type="InterPro" id="IPR012577">
    <property type="entry name" value="NIPSNAP"/>
</dbReference>
<evidence type="ECO:0000256" key="1">
    <source>
        <dbReference type="ARBA" id="ARBA00005291"/>
    </source>
</evidence>
<evidence type="ECO:0000313" key="3">
    <source>
        <dbReference type="EMBL" id="SVC84467.1"/>
    </source>
</evidence>
<dbReference type="InterPro" id="IPR011008">
    <property type="entry name" value="Dimeric_a/b-barrel"/>
</dbReference>
<dbReference type="GO" id="GO:0000423">
    <property type="term" value="P:mitophagy"/>
    <property type="evidence" value="ECO:0007669"/>
    <property type="project" value="UniProtKB-ARBA"/>
</dbReference>
<feature type="domain" description="NIPSNAP" evidence="2">
    <location>
        <begin position="2"/>
        <end position="94"/>
    </location>
</feature>
<evidence type="ECO:0000259" key="2">
    <source>
        <dbReference type="Pfam" id="PF07978"/>
    </source>
</evidence>
<dbReference type="GO" id="GO:0005739">
    <property type="term" value="C:mitochondrion"/>
    <property type="evidence" value="ECO:0007669"/>
    <property type="project" value="TreeGrafter"/>
</dbReference>
<sequence>DLAIGTQEQWLENYEKYGLEPQTEILGRLVGYFHTDFAELNQVVHMWAYESLEDRRARRKKLFEDPRWLEFLPRVRPLILKQESKMLIPANFSPIR</sequence>
<feature type="non-terminal residue" evidence="3">
    <location>
        <position position="1"/>
    </location>
</feature>